<evidence type="ECO:0000259" key="3">
    <source>
        <dbReference type="Pfam" id="PF01325"/>
    </source>
</evidence>
<reference evidence="4 5" key="1">
    <citation type="submission" date="2024-06" db="EMBL/GenBank/DDBJ databases">
        <title>Caproicibacterium argilliputei sp. nov, a novel caproic acid producing anaerobic bacterium isolated from pit mud.</title>
        <authorList>
            <person name="Xia S."/>
        </authorList>
    </citation>
    <scope>NUCLEOTIDE SEQUENCE [LARGE SCALE GENOMIC DNA]</scope>
    <source>
        <strain evidence="4 5">ZCY20-5</strain>
    </source>
</reference>
<dbReference type="PANTHER" id="PTHR33238:SF11">
    <property type="entry name" value="TRANSCRIPTIONAL REGULATOR MNTR"/>
    <property type="match status" value="1"/>
</dbReference>
<dbReference type="InterPro" id="IPR050536">
    <property type="entry name" value="DtxR_MntR_Metal-Reg"/>
</dbReference>
<dbReference type="GO" id="GO:0046914">
    <property type="term" value="F:transition metal ion binding"/>
    <property type="evidence" value="ECO:0007669"/>
    <property type="project" value="InterPro"/>
</dbReference>
<evidence type="ECO:0000256" key="1">
    <source>
        <dbReference type="ARBA" id="ARBA00004496"/>
    </source>
</evidence>
<dbReference type="GO" id="GO:0003677">
    <property type="term" value="F:DNA binding"/>
    <property type="evidence" value="ECO:0007669"/>
    <property type="project" value="InterPro"/>
</dbReference>
<dbReference type="Proteomes" id="UP001300604">
    <property type="component" value="Chromosome"/>
</dbReference>
<gene>
    <name evidence="4" type="ORF">PXC00_11595</name>
</gene>
<dbReference type="GO" id="GO:0005737">
    <property type="term" value="C:cytoplasm"/>
    <property type="evidence" value="ECO:0007669"/>
    <property type="project" value="UniProtKB-SubCell"/>
</dbReference>
<keyword evidence="5" id="KW-1185">Reference proteome</keyword>
<name>A0AA97D8T0_9FIRM</name>
<dbReference type="KEGG" id="carl:PXC00_11595"/>
<comment type="subcellular location">
    <subcellularLocation>
        <location evidence="1">Cytoplasm</location>
    </subcellularLocation>
</comment>
<evidence type="ECO:0000313" key="4">
    <source>
        <dbReference type="EMBL" id="WOC31824.1"/>
    </source>
</evidence>
<dbReference type="RefSeq" id="WP_275846901.1">
    <property type="nucleotide sequence ID" value="NZ_CP135996.1"/>
</dbReference>
<dbReference type="SUPFAM" id="SSF46785">
    <property type="entry name" value="Winged helix' DNA-binding domain"/>
    <property type="match status" value="1"/>
</dbReference>
<accession>A0AA97D8T0</accession>
<dbReference type="InterPro" id="IPR036390">
    <property type="entry name" value="WH_DNA-bd_sf"/>
</dbReference>
<dbReference type="AlphaFoldDB" id="A0AA97D8T0"/>
<sequence>MEFTETHLRYLLAIYSIARLERDVCSTSIARYLKVSGASVSRMLRVLMEKQWIVKKRYGKIYLTDQGFLLARDFDRKMKMLEQRIPMMQLPYEKEEAEELAFAMAAVLLRREQAACDGETCPASCKAE</sequence>
<comment type="subunit">
    <text evidence="2">Homodimer.</text>
</comment>
<proteinExistence type="predicted"/>
<reference evidence="5" key="3">
    <citation type="submission" date="2024-06" db="EMBL/GenBank/DDBJ databases">
        <authorList>
            <person name="Zeng C."/>
        </authorList>
    </citation>
    <scope>NUCLEOTIDE SEQUENCE [LARGE SCALE GENOMIC DNA]</scope>
    <source>
        <strain evidence="5">ZCY20-5</strain>
    </source>
</reference>
<evidence type="ECO:0000313" key="5">
    <source>
        <dbReference type="Proteomes" id="UP001300604"/>
    </source>
</evidence>
<dbReference type="InterPro" id="IPR036388">
    <property type="entry name" value="WH-like_DNA-bd_sf"/>
</dbReference>
<dbReference type="GO" id="GO:0003700">
    <property type="term" value="F:DNA-binding transcription factor activity"/>
    <property type="evidence" value="ECO:0007669"/>
    <property type="project" value="InterPro"/>
</dbReference>
<organism evidence="4 5">
    <name type="scientific">Caproicibacterium argilliputei</name>
    <dbReference type="NCBI Taxonomy" id="3030016"/>
    <lineage>
        <taxon>Bacteria</taxon>
        <taxon>Bacillati</taxon>
        <taxon>Bacillota</taxon>
        <taxon>Clostridia</taxon>
        <taxon>Eubacteriales</taxon>
        <taxon>Oscillospiraceae</taxon>
        <taxon>Caproicibacterium</taxon>
    </lineage>
</organism>
<evidence type="ECO:0000256" key="2">
    <source>
        <dbReference type="ARBA" id="ARBA00011738"/>
    </source>
</evidence>
<dbReference type="Gene3D" id="1.10.10.10">
    <property type="entry name" value="Winged helix-like DNA-binding domain superfamily/Winged helix DNA-binding domain"/>
    <property type="match status" value="1"/>
</dbReference>
<reference evidence="5" key="2">
    <citation type="submission" date="2024-06" db="EMBL/GenBank/DDBJ databases">
        <title>Caproicibacterium argilliputei sp. nov, a novel caproic acid producing anaerobic bacterium isolated from pit mud.</title>
        <authorList>
            <person name="Zeng C."/>
        </authorList>
    </citation>
    <scope>NUCLEOTIDE SEQUENCE [LARGE SCALE GENOMIC DNA]</scope>
    <source>
        <strain evidence="5">ZCY20-5</strain>
    </source>
</reference>
<dbReference type="InterPro" id="IPR022687">
    <property type="entry name" value="HTH_DTXR"/>
</dbReference>
<dbReference type="InterPro" id="IPR022689">
    <property type="entry name" value="Iron_dep_repressor"/>
</dbReference>
<dbReference type="SMART" id="SM00529">
    <property type="entry name" value="HTH_DTXR"/>
    <property type="match status" value="1"/>
</dbReference>
<dbReference type="PANTHER" id="PTHR33238">
    <property type="entry name" value="IRON (METAL) DEPENDENT REPRESSOR, DTXR FAMILY"/>
    <property type="match status" value="1"/>
</dbReference>
<feature type="domain" description="HTH dtxR-type" evidence="3">
    <location>
        <begin position="3"/>
        <end position="58"/>
    </location>
</feature>
<dbReference type="Pfam" id="PF01325">
    <property type="entry name" value="Fe_dep_repress"/>
    <property type="match status" value="1"/>
</dbReference>
<protein>
    <submittedName>
        <fullName evidence="4">MarR family transcriptional regulator</fullName>
    </submittedName>
</protein>
<dbReference type="EMBL" id="CP135996">
    <property type="protein sequence ID" value="WOC31824.1"/>
    <property type="molecule type" value="Genomic_DNA"/>
</dbReference>